<keyword evidence="1" id="KW-0677">Repeat</keyword>
<gene>
    <name evidence="6" type="ORF">PGLA2088_LOCUS23273</name>
</gene>
<dbReference type="GO" id="GO:0003729">
    <property type="term" value="F:mRNA binding"/>
    <property type="evidence" value="ECO:0007669"/>
    <property type="project" value="TreeGrafter"/>
</dbReference>
<evidence type="ECO:0000256" key="2">
    <source>
        <dbReference type="PROSITE-ProRule" id="PRU00175"/>
    </source>
</evidence>
<dbReference type="Gene3D" id="3.30.40.10">
    <property type="entry name" value="Zinc/RING finger domain, C3HC4 (zinc finger)"/>
    <property type="match status" value="1"/>
</dbReference>
<evidence type="ECO:0000259" key="5">
    <source>
        <dbReference type="PROSITE" id="PS50089"/>
    </source>
</evidence>
<feature type="repeat" description="PPR" evidence="3">
    <location>
        <begin position="115"/>
        <end position="149"/>
    </location>
</feature>
<evidence type="ECO:0000256" key="3">
    <source>
        <dbReference type="PROSITE-ProRule" id="PRU00708"/>
    </source>
</evidence>
<dbReference type="EMBL" id="CAJNNW010026155">
    <property type="protein sequence ID" value="CAE8683074.1"/>
    <property type="molecule type" value="Genomic_DNA"/>
</dbReference>
<name>A0A813JTK0_POLGL</name>
<accession>A0A813JTK0</accession>
<dbReference type="InterPro" id="IPR013083">
    <property type="entry name" value="Znf_RING/FYVE/PHD"/>
</dbReference>
<dbReference type="Pfam" id="PF13041">
    <property type="entry name" value="PPR_2"/>
    <property type="match status" value="1"/>
</dbReference>
<reference evidence="6" key="1">
    <citation type="submission" date="2021-02" db="EMBL/GenBank/DDBJ databases">
        <authorList>
            <person name="Dougan E. K."/>
            <person name="Rhodes N."/>
            <person name="Thang M."/>
            <person name="Chan C."/>
        </authorList>
    </citation>
    <scope>NUCLEOTIDE SEQUENCE</scope>
</reference>
<feature type="domain" description="RING-type" evidence="5">
    <location>
        <begin position="727"/>
        <end position="775"/>
    </location>
</feature>
<dbReference type="Proteomes" id="UP000626109">
    <property type="component" value="Unassembled WGS sequence"/>
</dbReference>
<dbReference type="InterPro" id="IPR001841">
    <property type="entry name" value="Znf_RING"/>
</dbReference>
<dbReference type="GO" id="GO:0008270">
    <property type="term" value="F:zinc ion binding"/>
    <property type="evidence" value="ECO:0007669"/>
    <property type="project" value="UniProtKB-KW"/>
</dbReference>
<comment type="caution">
    <text evidence="6">The sequence shown here is derived from an EMBL/GenBank/DDBJ whole genome shotgun (WGS) entry which is preliminary data.</text>
</comment>
<dbReference type="NCBIfam" id="TIGR00756">
    <property type="entry name" value="PPR"/>
    <property type="match status" value="2"/>
</dbReference>
<feature type="region of interest" description="Disordered" evidence="4">
    <location>
        <begin position="784"/>
        <end position="803"/>
    </location>
</feature>
<feature type="repeat" description="PPR" evidence="3">
    <location>
        <begin position="222"/>
        <end position="256"/>
    </location>
</feature>
<dbReference type="InterPro" id="IPR011990">
    <property type="entry name" value="TPR-like_helical_dom_sf"/>
</dbReference>
<dbReference type="Gene3D" id="1.25.40.10">
    <property type="entry name" value="Tetratricopeptide repeat domain"/>
    <property type="match status" value="2"/>
</dbReference>
<evidence type="ECO:0000256" key="1">
    <source>
        <dbReference type="ARBA" id="ARBA00022737"/>
    </source>
</evidence>
<dbReference type="Pfam" id="PF13639">
    <property type="entry name" value="zf-RING_2"/>
    <property type="match status" value="1"/>
</dbReference>
<dbReference type="AlphaFoldDB" id="A0A813JTK0"/>
<organism evidence="6 7">
    <name type="scientific">Polarella glacialis</name>
    <name type="common">Dinoflagellate</name>
    <dbReference type="NCBI Taxonomy" id="89957"/>
    <lineage>
        <taxon>Eukaryota</taxon>
        <taxon>Sar</taxon>
        <taxon>Alveolata</taxon>
        <taxon>Dinophyceae</taxon>
        <taxon>Suessiales</taxon>
        <taxon>Suessiaceae</taxon>
        <taxon>Polarella</taxon>
    </lineage>
</organism>
<protein>
    <recommendedName>
        <fullName evidence="5">RING-type domain-containing protein</fullName>
    </recommendedName>
</protein>
<feature type="non-terminal residue" evidence="6">
    <location>
        <position position="824"/>
    </location>
</feature>
<feature type="compositionally biased region" description="Basic residues" evidence="4">
    <location>
        <begin position="534"/>
        <end position="549"/>
    </location>
</feature>
<dbReference type="InterPro" id="IPR002885">
    <property type="entry name" value="PPR_rpt"/>
</dbReference>
<keyword evidence="2" id="KW-0479">Metal-binding</keyword>
<dbReference type="Pfam" id="PF01535">
    <property type="entry name" value="PPR"/>
    <property type="match status" value="1"/>
</dbReference>
<feature type="repeat" description="PPR" evidence="3">
    <location>
        <begin position="293"/>
        <end position="327"/>
    </location>
</feature>
<dbReference type="PROSITE" id="PS51375">
    <property type="entry name" value="PPR"/>
    <property type="match status" value="5"/>
</dbReference>
<proteinExistence type="predicted"/>
<dbReference type="PROSITE" id="PS50089">
    <property type="entry name" value="ZF_RING_2"/>
    <property type="match status" value="1"/>
</dbReference>
<feature type="compositionally biased region" description="Polar residues" evidence="4">
    <location>
        <begin position="561"/>
        <end position="583"/>
    </location>
</feature>
<evidence type="ECO:0000313" key="6">
    <source>
        <dbReference type="EMBL" id="CAE8683074.1"/>
    </source>
</evidence>
<feature type="repeat" description="PPR" evidence="3">
    <location>
        <begin position="187"/>
        <end position="221"/>
    </location>
</feature>
<dbReference type="SMART" id="SM00184">
    <property type="entry name" value="RING"/>
    <property type="match status" value="1"/>
</dbReference>
<dbReference type="PANTHER" id="PTHR47933:SF11">
    <property type="entry name" value="PENTATRICOPEPTIDE REPEAT-CONTAINING PROTEIN 2"/>
    <property type="match status" value="1"/>
</dbReference>
<dbReference type="InterPro" id="IPR051240">
    <property type="entry name" value="Mito_RNA-Proc/Resp"/>
</dbReference>
<feature type="repeat" description="PPR" evidence="3">
    <location>
        <begin position="257"/>
        <end position="292"/>
    </location>
</feature>
<dbReference type="SUPFAM" id="SSF57850">
    <property type="entry name" value="RING/U-box"/>
    <property type="match status" value="1"/>
</dbReference>
<evidence type="ECO:0000313" key="7">
    <source>
        <dbReference type="Proteomes" id="UP000626109"/>
    </source>
</evidence>
<dbReference type="GO" id="GO:0005737">
    <property type="term" value="C:cytoplasm"/>
    <property type="evidence" value="ECO:0007669"/>
    <property type="project" value="UniProtKB-ARBA"/>
</dbReference>
<sequence length="824" mass="87507">MDAKTTAIGQFTSPCLEQTFDLNLRLSSDTTQGRRCLQLVFARQKKTVGYIPMEAGLRRTLLISFEDPVVTPGYGRAACDAIVGLGFNSAISSCAGFDVASQLRSDMKSRGLAEDEYTFNALVSACERSRRWDSALALVEEMLQAGLRPSVVTCSAAISACDKGQRWEWALQLLQDMPSARLRLRPNTFSYAAAVSACEACRQWEWALQVFGESLRASCPPSVVSYGAALSACEKGGCWDGALWLLADMSRRNLSPNTIVCNAAISACARSSGKWQNCLALLASLPGLGLAPELLSCGAAVHGCAAAGRWSLVLQLLGDMRELEIRPDAPVLMDAFEACEALHASSSMPALSASVQDILAELTLTRRRLRAASTPPAGADQAVVSMELLHEAGCSRSSQSEAFRRPLFASARSEYDNITAATSPTSWLQSPQAPPASAVHPLTGASVRSASQSARLLLPGRRLGPFSPRRWEQATSSVAAETAAVGLIAGAIAQDQSPALLMAASVVYRHSLQSTLAWDERPQRWLAPSAPFARHGHQRHQQVSPRRHVAVSPPRPGRFGSSATGQLSAQSLAGSPPRTSRTEASLVAAARASSGMNSTYFMGAASLSPRPSTAMPVTGRIAGGVGGLLVGSVSSTARPNRQASYAQARLSLGSGADEMWMRVRAEMIMGPGPRSVRMGAALAATREAAAADTTDGVSATSALHRHIQSMAGLLQPVGELGSDGSSCAICLGADAEDVVQLRCGNQHRFHRSCITTWMVASMTLEGGMPRCPLCRKRVVDSSEMVDPDSTGMNAPRGVEGRARRDRDVLELSLQELSAVERLLE</sequence>
<keyword evidence="2" id="KW-0863">Zinc-finger</keyword>
<feature type="region of interest" description="Disordered" evidence="4">
    <location>
        <begin position="532"/>
        <end position="584"/>
    </location>
</feature>
<dbReference type="PANTHER" id="PTHR47933">
    <property type="entry name" value="PENTATRICOPEPTIDE REPEAT-CONTAINING PROTEIN 1, MITOCHONDRIAL"/>
    <property type="match status" value="1"/>
</dbReference>
<keyword evidence="2" id="KW-0862">Zinc</keyword>
<evidence type="ECO:0000256" key="4">
    <source>
        <dbReference type="SAM" id="MobiDB-lite"/>
    </source>
</evidence>